<dbReference type="AlphaFoldDB" id="A0A7I7XLJ4"/>
<sequence length="106" mass="10930">MAVTANVQEELAVKSTRVMTGIAAGSLALGVLLSGCGAKAEGGDTSCKDFLAANDSDQQTAVTKMLKDEKGSDPAQLEVTGTKLSVQTFCQTSGKQDSKIKEAPHL</sequence>
<evidence type="ECO:0000313" key="1">
    <source>
        <dbReference type="EMBL" id="BBZ30108.1"/>
    </source>
</evidence>
<accession>A0A7I7XLJ4</accession>
<dbReference type="Proteomes" id="UP000466517">
    <property type="component" value="Chromosome"/>
</dbReference>
<dbReference type="EMBL" id="AP022610">
    <property type="protein sequence ID" value="BBZ30108.1"/>
    <property type="molecule type" value="Genomic_DNA"/>
</dbReference>
<protein>
    <recommendedName>
        <fullName evidence="3">Acid stress chaperone HdeA</fullName>
    </recommendedName>
</protein>
<gene>
    <name evidence="1" type="ORF">MMAD_44030</name>
</gene>
<reference evidence="1 2" key="1">
    <citation type="journal article" date="2019" name="Emerg. Microbes Infect.">
        <title>Comprehensive subspecies identification of 175 nontuberculous mycobacteria species based on 7547 genomic profiles.</title>
        <authorList>
            <person name="Matsumoto Y."/>
            <person name="Kinjo T."/>
            <person name="Motooka D."/>
            <person name="Nabeya D."/>
            <person name="Jung N."/>
            <person name="Uechi K."/>
            <person name="Horii T."/>
            <person name="Iida T."/>
            <person name="Fujita J."/>
            <person name="Nakamura S."/>
        </authorList>
    </citation>
    <scope>NUCLEOTIDE SEQUENCE [LARGE SCALE GENOMIC DNA]</scope>
    <source>
        <strain evidence="1 2">JCM 13574</strain>
    </source>
</reference>
<dbReference type="RefSeq" id="WP_372510970.1">
    <property type="nucleotide sequence ID" value="NZ_AP022610.1"/>
</dbReference>
<organism evidence="1 2">
    <name type="scientific">Mycolicibacterium madagascariense</name>
    <dbReference type="NCBI Taxonomy" id="212765"/>
    <lineage>
        <taxon>Bacteria</taxon>
        <taxon>Bacillati</taxon>
        <taxon>Actinomycetota</taxon>
        <taxon>Actinomycetes</taxon>
        <taxon>Mycobacteriales</taxon>
        <taxon>Mycobacteriaceae</taxon>
        <taxon>Mycolicibacterium</taxon>
    </lineage>
</organism>
<evidence type="ECO:0000313" key="2">
    <source>
        <dbReference type="Proteomes" id="UP000466517"/>
    </source>
</evidence>
<keyword evidence="2" id="KW-1185">Reference proteome</keyword>
<proteinExistence type="predicted"/>
<evidence type="ECO:0008006" key="3">
    <source>
        <dbReference type="Google" id="ProtNLM"/>
    </source>
</evidence>
<name>A0A7I7XLJ4_9MYCO</name>
<dbReference type="KEGG" id="mmag:MMAD_44030"/>